<gene>
    <name evidence="10" type="ORF">FHS12_002716</name>
</gene>
<feature type="transmembrane region" description="Helical" evidence="9">
    <location>
        <begin position="214"/>
        <end position="235"/>
    </location>
</feature>
<keyword evidence="6 9" id="KW-0472">Membrane</keyword>
<comment type="similarity">
    <text evidence="2 7">Belongs to the sodium:solute symporter (SSF) (TC 2.A.21) family.</text>
</comment>
<feature type="transmembrane region" description="Helical" evidence="9">
    <location>
        <begin position="41"/>
        <end position="64"/>
    </location>
</feature>
<evidence type="ECO:0000256" key="4">
    <source>
        <dbReference type="ARBA" id="ARBA00022692"/>
    </source>
</evidence>
<comment type="caution">
    <text evidence="10">The sequence shown here is derived from an EMBL/GenBank/DDBJ whole genome shotgun (WGS) entry which is preliminary data.</text>
</comment>
<feature type="transmembrane region" description="Helical" evidence="9">
    <location>
        <begin position="110"/>
        <end position="136"/>
    </location>
</feature>
<accession>A0A7W5A4Y4</accession>
<feature type="transmembrane region" description="Helical" evidence="9">
    <location>
        <begin position="297"/>
        <end position="324"/>
    </location>
</feature>
<evidence type="ECO:0000313" key="10">
    <source>
        <dbReference type="EMBL" id="MBB3089767.1"/>
    </source>
</evidence>
<dbReference type="PANTHER" id="PTHR48086:SF7">
    <property type="entry name" value="SODIUM-SOLUTE SYMPORTER-RELATED"/>
    <property type="match status" value="1"/>
</dbReference>
<organism evidence="10 11">
    <name type="scientific">Nocardioides albus</name>
    <dbReference type="NCBI Taxonomy" id="1841"/>
    <lineage>
        <taxon>Bacteria</taxon>
        <taxon>Bacillati</taxon>
        <taxon>Actinomycetota</taxon>
        <taxon>Actinomycetes</taxon>
        <taxon>Propionibacteriales</taxon>
        <taxon>Nocardioidaceae</taxon>
        <taxon>Nocardioides</taxon>
    </lineage>
</organism>
<proteinExistence type="inferred from homology"/>
<comment type="subcellular location">
    <subcellularLocation>
        <location evidence="1">Membrane</location>
        <topology evidence="1">Multi-pass membrane protein</topology>
    </subcellularLocation>
</comment>
<feature type="transmembrane region" description="Helical" evidence="9">
    <location>
        <begin position="443"/>
        <end position="461"/>
    </location>
</feature>
<dbReference type="PANTHER" id="PTHR48086">
    <property type="entry name" value="SODIUM/PROLINE SYMPORTER-RELATED"/>
    <property type="match status" value="1"/>
</dbReference>
<evidence type="ECO:0000256" key="8">
    <source>
        <dbReference type="SAM" id="MobiDB-lite"/>
    </source>
</evidence>
<dbReference type="EMBL" id="JACHXG010000005">
    <property type="protein sequence ID" value="MBB3089767.1"/>
    <property type="molecule type" value="Genomic_DNA"/>
</dbReference>
<feature type="transmembrane region" description="Helical" evidence="9">
    <location>
        <begin position="148"/>
        <end position="168"/>
    </location>
</feature>
<feature type="transmembrane region" description="Helical" evidence="9">
    <location>
        <begin position="256"/>
        <end position="277"/>
    </location>
</feature>
<feature type="transmembrane region" description="Helical" evidence="9">
    <location>
        <begin position="415"/>
        <end position="437"/>
    </location>
</feature>
<feature type="transmembrane region" description="Helical" evidence="9">
    <location>
        <begin position="389"/>
        <end position="408"/>
    </location>
</feature>
<keyword evidence="4 9" id="KW-0812">Transmembrane</keyword>
<dbReference type="GO" id="GO:0022857">
    <property type="term" value="F:transmembrane transporter activity"/>
    <property type="evidence" value="ECO:0007669"/>
    <property type="project" value="InterPro"/>
</dbReference>
<evidence type="ECO:0000256" key="7">
    <source>
        <dbReference type="RuleBase" id="RU362091"/>
    </source>
</evidence>
<dbReference type="InterPro" id="IPR038377">
    <property type="entry name" value="Na/Glc_symporter_sf"/>
</dbReference>
<evidence type="ECO:0000256" key="3">
    <source>
        <dbReference type="ARBA" id="ARBA00022448"/>
    </source>
</evidence>
<reference evidence="10 11" key="1">
    <citation type="submission" date="2020-08" db="EMBL/GenBank/DDBJ databases">
        <title>Genomic Encyclopedia of Type Strains, Phase III (KMG-III): the genomes of soil and plant-associated and newly described type strains.</title>
        <authorList>
            <person name="Whitman W."/>
        </authorList>
    </citation>
    <scope>NUCLEOTIDE SEQUENCE [LARGE SCALE GENOMIC DNA]</scope>
    <source>
        <strain evidence="10 11">CECT 3302</strain>
    </source>
</reference>
<dbReference type="InterPro" id="IPR001734">
    <property type="entry name" value="Na/solute_symporter"/>
</dbReference>
<dbReference type="CDD" id="cd11479">
    <property type="entry name" value="SLC5sbd_u3"/>
    <property type="match status" value="1"/>
</dbReference>
<evidence type="ECO:0000256" key="9">
    <source>
        <dbReference type="SAM" id="Phobius"/>
    </source>
</evidence>
<sequence length="497" mass="51582">MDLTIIVIYLAAMVAFGWWGKSRTKDSSDFLVAGRRLGPMLYTGTMAAVVLGGASTVGGVALGYEYGISGAWLVAAIAFGVLALSLLFAGRIQRLRIFTVAQMLALRYGVGATAASGVIMMAYTLMLTVTSTMAYATVFNVLFGSDRVVSILIGGVIVVIYSSIGGMWSITLTDMVQFVLKTIGVFFLLLPFTWNHAGGLDGIKARAADSVFDIGAIGTGTIITYFVVYTLGMLIGQDIWQRVFTARSPQVARWGGTAAGVYCLLYGVAGALIGAAASTFMTVDNRDDAYATIAESILPVGVSGLVLAAAVAAMMSTASGALIATATVARADVQPLLARLLGRTPAEVTDESENPEHDVLANRIYVVVIGLVVVVLASLLNDVVSGLTIAYDILVGGLLVPILGGFVWRRGTGAGAVAAMVTGTIATLSTMAIVGDVLANEPIYVGLFVSAVAYVVVSLLTPPTDPAVMREWTSRLAGGESADVSGDSPALAAEESR</sequence>
<keyword evidence="11" id="KW-1185">Reference proteome</keyword>
<feature type="transmembrane region" description="Helical" evidence="9">
    <location>
        <begin position="6"/>
        <end position="21"/>
    </location>
</feature>
<feature type="transmembrane region" description="Helical" evidence="9">
    <location>
        <begin position="70"/>
        <end position="89"/>
    </location>
</feature>
<dbReference type="Pfam" id="PF00474">
    <property type="entry name" value="SSF"/>
    <property type="match status" value="1"/>
</dbReference>
<dbReference type="Proteomes" id="UP000577707">
    <property type="component" value="Unassembled WGS sequence"/>
</dbReference>
<evidence type="ECO:0000256" key="5">
    <source>
        <dbReference type="ARBA" id="ARBA00022989"/>
    </source>
</evidence>
<keyword evidence="3" id="KW-0813">Transport</keyword>
<feature type="transmembrane region" description="Helical" evidence="9">
    <location>
        <begin position="364"/>
        <end position="383"/>
    </location>
</feature>
<protein>
    <submittedName>
        <fullName evidence="10">SSS family solute:Na+ symporter</fullName>
    </submittedName>
</protein>
<keyword evidence="5 9" id="KW-1133">Transmembrane helix</keyword>
<evidence type="ECO:0000313" key="11">
    <source>
        <dbReference type="Proteomes" id="UP000577707"/>
    </source>
</evidence>
<evidence type="ECO:0000256" key="6">
    <source>
        <dbReference type="ARBA" id="ARBA00023136"/>
    </source>
</evidence>
<dbReference type="InterPro" id="IPR050277">
    <property type="entry name" value="Sodium:Solute_Symporter"/>
</dbReference>
<dbReference type="GO" id="GO:0005886">
    <property type="term" value="C:plasma membrane"/>
    <property type="evidence" value="ECO:0007669"/>
    <property type="project" value="TreeGrafter"/>
</dbReference>
<name>A0A7W5A4Y4_9ACTN</name>
<dbReference type="PROSITE" id="PS50283">
    <property type="entry name" value="NA_SOLUT_SYMP_3"/>
    <property type="match status" value="1"/>
</dbReference>
<feature type="transmembrane region" description="Helical" evidence="9">
    <location>
        <begin position="175"/>
        <end position="194"/>
    </location>
</feature>
<dbReference type="Gene3D" id="1.20.1730.10">
    <property type="entry name" value="Sodium/glucose cotransporter"/>
    <property type="match status" value="1"/>
</dbReference>
<dbReference type="AlphaFoldDB" id="A0A7W5A4Y4"/>
<dbReference type="RefSeq" id="WP_183545834.1">
    <property type="nucleotide sequence ID" value="NZ_BMQT01000009.1"/>
</dbReference>
<evidence type="ECO:0000256" key="1">
    <source>
        <dbReference type="ARBA" id="ARBA00004141"/>
    </source>
</evidence>
<feature type="region of interest" description="Disordered" evidence="8">
    <location>
        <begin position="477"/>
        <end position="497"/>
    </location>
</feature>
<evidence type="ECO:0000256" key="2">
    <source>
        <dbReference type="ARBA" id="ARBA00006434"/>
    </source>
</evidence>